<evidence type="ECO:0000313" key="1">
    <source>
        <dbReference type="EMBL" id="KAK3781794.1"/>
    </source>
</evidence>
<proteinExistence type="predicted"/>
<organism evidence="1 2">
    <name type="scientific">Elysia crispata</name>
    <name type="common">lettuce slug</name>
    <dbReference type="NCBI Taxonomy" id="231223"/>
    <lineage>
        <taxon>Eukaryota</taxon>
        <taxon>Metazoa</taxon>
        <taxon>Spiralia</taxon>
        <taxon>Lophotrochozoa</taxon>
        <taxon>Mollusca</taxon>
        <taxon>Gastropoda</taxon>
        <taxon>Heterobranchia</taxon>
        <taxon>Euthyneura</taxon>
        <taxon>Panpulmonata</taxon>
        <taxon>Sacoglossa</taxon>
        <taxon>Placobranchoidea</taxon>
        <taxon>Plakobranchidae</taxon>
        <taxon>Elysia</taxon>
    </lineage>
</organism>
<dbReference type="EMBL" id="JAWDGP010002600">
    <property type="protein sequence ID" value="KAK3781794.1"/>
    <property type="molecule type" value="Genomic_DNA"/>
</dbReference>
<dbReference type="Proteomes" id="UP001283361">
    <property type="component" value="Unassembled WGS sequence"/>
</dbReference>
<keyword evidence="2" id="KW-1185">Reference proteome</keyword>
<comment type="caution">
    <text evidence="1">The sequence shown here is derived from an EMBL/GenBank/DDBJ whole genome shotgun (WGS) entry which is preliminary data.</text>
</comment>
<reference evidence="1" key="1">
    <citation type="journal article" date="2023" name="G3 (Bethesda)">
        <title>A reference genome for the long-term kleptoplast-retaining sea slug Elysia crispata morphotype clarki.</title>
        <authorList>
            <person name="Eastman K.E."/>
            <person name="Pendleton A.L."/>
            <person name="Shaikh M.A."/>
            <person name="Suttiyut T."/>
            <person name="Ogas R."/>
            <person name="Tomko P."/>
            <person name="Gavelis G."/>
            <person name="Widhalm J.R."/>
            <person name="Wisecaver J.H."/>
        </authorList>
    </citation>
    <scope>NUCLEOTIDE SEQUENCE</scope>
    <source>
        <strain evidence="1">ECLA1</strain>
    </source>
</reference>
<sequence length="74" mass="8685">MVLARTSFAQNFKFMIRNVRLDVFESGRSGFRAYEPDLDLENYGGAHDFSSTSARSWFTEFEYEYVYFGTVMQP</sequence>
<dbReference type="AlphaFoldDB" id="A0AAE1A5N7"/>
<gene>
    <name evidence="1" type="ORF">RRG08_021440</name>
</gene>
<accession>A0AAE1A5N7</accession>
<name>A0AAE1A5N7_9GAST</name>
<evidence type="ECO:0000313" key="2">
    <source>
        <dbReference type="Proteomes" id="UP001283361"/>
    </source>
</evidence>
<protein>
    <submittedName>
        <fullName evidence="1">Uncharacterized protein</fullName>
    </submittedName>
</protein>